<name>U6KNY5_EIMTE</name>
<dbReference type="AlphaFoldDB" id="U6KNY5"/>
<dbReference type="VEuPathDB" id="ToxoDB:ETH2_0844100"/>
<dbReference type="GeneID" id="25249300"/>
<reference evidence="2" key="2">
    <citation type="submission" date="2013-10" db="EMBL/GenBank/DDBJ databases">
        <authorList>
            <person name="Aslett M."/>
        </authorList>
    </citation>
    <scope>NUCLEOTIDE SEQUENCE [LARGE SCALE GENOMIC DNA]</scope>
    <source>
        <strain evidence="2">Houghton</strain>
    </source>
</reference>
<evidence type="ECO:0000256" key="1">
    <source>
        <dbReference type="SAM" id="Phobius"/>
    </source>
</evidence>
<protein>
    <submittedName>
        <fullName evidence="2">Uncharacterized protein</fullName>
    </submittedName>
</protein>
<dbReference type="EMBL" id="HG673932">
    <property type="protein sequence ID" value="CDJ38531.1"/>
    <property type="molecule type" value="Genomic_DNA"/>
</dbReference>
<evidence type="ECO:0000313" key="3">
    <source>
        <dbReference type="Proteomes" id="UP000030747"/>
    </source>
</evidence>
<keyword evidence="1" id="KW-0472">Membrane</keyword>
<organism evidence="2 3">
    <name type="scientific">Eimeria tenella</name>
    <name type="common">Coccidian parasite</name>
    <dbReference type="NCBI Taxonomy" id="5802"/>
    <lineage>
        <taxon>Eukaryota</taxon>
        <taxon>Sar</taxon>
        <taxon>Alveolata</taxon>
        <taxon>Apicomplexa</taxon>
        <taxon>Conoidasida</taxon>
        <taxon>Coccidia</taxon>
        <taxon>Eucoccidiorida</taxon>
        <taxon>Eimeriorina</taxon>
        <taxon>Eimeriidae</taxon>
        <taxon>Eimeria</taxon>
    </lineage>
</organism>
<reference evidence="2" key="1">
    <citation type="submission" date="2013-10" db="EMBL/GenBank/DDBJ databases">
        <title>Genomic analysis of the causative agents of coccidiosis in chickens.</title>
        <authorList>
            <person name="Reid A.J."/>
            <person name="Blake D."/>
            <person name="Billington K."/>
            <person name="Browne H."/>
            <person name="Dunn M."/>
            <person name="Hung S."/>
            <person name="Kawahara F."/>
            <person name="Miranda-Saavedra D."/>
            <person name="Mourier T."/>
            <person name="Nagra H."/>
            <person name="Otto T.D."/>
            <person name="Rawlings N."/>
            <person name="Sanchez A."/>
            <person name="Sanders M."/>
            <person name="Subramaniam C."/>
            <person name="Tay Y."/>
            <person name="Dear P."/>
            <person name="Doerig C."/>
            <person name="Gruber A."/>
            <person name="Parkinson J."/>
            <person name="Shirley M."/>
            <person name="Wan K.L."/>
            <person name="Berriman M."/>
            <person name="Tomley F."/>
            <person name="Pain A."/>
        </authorList>
    </citation>
    <scope>NUCLEOTIDE SEQUENCE [LARGE SCALE GENOMIC DNA]</scope>
    <source>
        <strain evidence="2">Houghton</strain>
    </source>
</reference>
<gene>
    <name evidence="2" type="ORF">ETH_00000365</name>
</gene>
<feature type="transmembrane region" description="Helical" evidence="1">
    <location>
        <begin position="73"/>
        <end position="92"/>
    </location>
</feature>
<keyword evidence="1" id="KW-1133">Transmembrane helix</keyword>
<keyword evidence="3" id="KW-1185">Reference proteome</keyword>
<sequence length="170" mass="18110">MLGALQSSMPSFMCACLVLMYHRERVRLFGLPRETAKALGGFYSIASALGCLVYLALLMATVFVFQVDRTEEPAYFFLSSTWLLVTLLWFILQACLKPPPKRVEELVQQYEAARPGANAAAAAAAAAAAVAVGAPLVAVGAPLAGPPEVPETEMARAARSQPVVIGQVRT</sequence>
<proteinExistence type="predicted"/>
<accession>U6KNY5</accession>
<dbReference type="RefSeq" id="XP_013229369.1">
    <property type="nucleotide sequence ID" value="XM_013373915.1"/>
</dbReference>
<dbReference type="Proteomes" id="UP000030747">
    <property type="component" value="Unassembled WGS sequence"/>
</dbReference>
<keyword evidence="1" id="KW-0812">Transmembrane</keyword>
<feature type="transmembrane region" description="Helical" evidence="1">
    <location>
        <begin position="6"/>
        <end position="22"/>
    </location>
</feature>
<feature type="transmembrane region" description="Helical" evidence="1">
    <location>
        <begin position="42"/>
        <end position="67"/>
    </location>
</feature>
<evidence type="ECO:0000313" key="2">
    <source>
        <dbReference type="EMBL" id="CDJ38531.1"/>
    </source>
</evidence>
<dbReference type="VEuPathDB" id="ToxoDB:ETH_00000365"/>
<dbReference type="OrthoDB" id="328460at2759"/>